<name>A0A1W2CDR7_9BURK</name>
<dbReference type="RefSeq" id="WP_084286060.1">
    <property type="nucleotide sequence ID" value="NZ_FWXJ01000022.1"/>
</dbReference>
<organism evidence="1 2">
    <name type="scientific">Polynucleobacter kasalickyi</name>
    <dbReference type="NCBI Taxonomy" id="1938817"/>
    <lineage>
        <taxon>Bacteria</taxon>
        <taxon>Pseudomonadati</taxon>
        <taxon>Pseudomonadota</taxon>
        <taxon>Betaproteobacteria</taxon>
        <taxon>Burkholderiales</taxon>
        <taxon>Burkholderiaceae</taxon>
        <taxon>Polynucleobacter</taxon>
    </lineage>
</organism>
<dbReference type="Proteomes" id="UP000192708">
    <property type="component" value="Unassembled WGS sequence"/>
</dbReference>
<accession>A0A1W2CDR7</accession>
<gene>
    <name evidence="1" type="ORF">SAMN06296008_12220</name>
</gene>
<evidence type="ECO:0000313" key="2">
    <source>
        <dbReference type="Proteomes" id="UP000192708"/>
    </source>
</evidence>
<evidence type="ECO:0000313" key="1">
    <source>
        <dbReference type="EMBL" id="SMC83012.1"/>
    </source>
</evidence>
<dbReference type="EMBL" id="FWXJ01000022">
    <property type="protein sequence ID" value="SMC83012.1"/>
    <property type="molecule type" value="Genomic_DNA"/>
</dbReference>
<protein>
    <submittedName>
        <fullName evidence="1">Uncharacterized protein</fullName>
    </submittedName>
</protein>
<dbReference type="STRING" id="1938817.SAMN06296008_12220"/>
<reference evidence="1 2" key="1">
    <citation type="submission" date="2017-04" db="EMBL/GenBank/DDBJ databases">
        <authorList>
            <person name="Afonso C.L."/>
            <person name="Miller P.J."/>
            <person name="Scott M.A."/>
            <person name="Spackman E."/>
            <person name="Goraichik I."/>
            <person name="Dimitrov K.M."/>
            <person name="Suarez D.L."/>
            <person name="Swayne D.E."/>
        </authorList>
    </citation>
    <scope>NUCLEOTIDE SEQUENCE [LARGE SCALE GENOMIC DNA]</scope>
    <source>
        <strain evidence="1 2">VK13</strain>
    </source>
</reference>
<sequence>MKFPQLPTELLKIKDDVIDAFYLNKTIPENINLLYAWLEDEGWDSFLSGPESLENIGFYVSLISDQLTESECRDYECLEDDEQLTDSIKITYTLNLLNNILENNDFLSIFSFQLSNTKLNKTVVIGAVIEMQGQLGPDVSWRGVYFNNKDFLKDLRNNKILVWQGDGLLNDEEILSLWT</sequence>
<dbReference type="AlphaFoldDB" id="A0A1W2CDR7"/>
<keyword evidence="2" id="KW-1185">Reference proteome</keyword>
<proteinExistence type="predicted"/>